<evidence type="ECO:0000313" key="1">
    <source>
        <dbReference type="EMBL" id="WMW80415.1"/>
    </source>
</evidence>
<evidence type="ECO:0000313" key="2">
    <source>
        <dbReference type="Proteomes" id="UP001181355"/>
    </source>
</evidence>
<dbReference type="Proteomes" id="UP001181355">
    <property type="component" value="Chromosome"/>
</dbReference>
<proteinExistence type="predicted"/>
<sequence>MKGHRMGNWKKKYRLLWIAAAVFYGLFLLNYVAYGRPVVPDEAKTLVESHVNAQVSFDKAALARLTHSQYFEISPVGEFDVREKMLGFYDTPRNGPGPEVNIQGWEYRQFGPQGMVSAKLVFKMRAGEQIREFAMRGTYLLCDEAGQLKICSATYTPMTPRRGS</sequence>
<dbReference type="RefSeq" id="WP_309481908.1">
    <property type="nucleotide sequence ID" value="NZ_CP133720.1"/>
</dbReference>
<dbReference type="EMBL" id="CP133720">
    <property type="protein sequence ID" value="WMW80415.1"/>
    <property type="molecule type" value="Genomic_DNA"/>
</dbReference>
<accession>A0ABY9RIB7</accession>
<dbReference type="InterPro" id="IPR032710">
    <property type="entry name" value="NTF2-like_dom_sf"/>
</dbReference>
<keyword evidence="2" id="KW-1185">Reference proteome</keyword>
<dbReference type="SUPFAM" id="SSF54427">
    <property type="entry name" value="NTF2-like"/>
    <property type="match status" value="1"/>
</dbReference>
<organism evidence="1 2">
    <name type="scientific">Undibacterium cyanobacteriorum</name>
    <dbReference type="NCBI Taxonomy" id="3073561"/>
    <lineage>
        <taxon>Bacteria</taxon>
        <taxon>Pseudomonadati</taxon>
        <taxon>Pseudomonadota</taxon>
        <taxon>Betaproteobacteria</taxon>
        <taxon>Burkholderiales</taxon>
        <taxon>Oxalobacteraceae</taxon>
        <taxon>Undibacterium</taxon>
    </lineage>
</organism>
<name>A0ABY9RIB7_9BURK</name>
<gene>
    <name evidence="1" type="ORF">RF679_17470</name>
</gene>
<protein>
    <submittedName>
        <fullName evidence="1">Nuclear transport factor 2 family protein</fullName>
    </submittedName>
</protein>
<dbReference type="Gene3D" id="3.10.450.50">
    <property type="match status" value="1"/>
</dbReference>
<reference evidence="1" key="1">
    <citation type="submission" date="2023-09" db="EMBL/GenBank/DDBJ databases">
        <title>Undibacterium sp. 20NA77.5 isolated from freshwater.</title>
        <authorList>
            <person name="Le V."/>
            <person name="Ko S.-R."/>
            <person name="Ahn C.-Y."/>
            <person name="Oh H.-M."/>
        </authorList>
    </citation>
    <scope>NUCLEOTIDE SEQUENCE</scope>
    <source>
        <strain evidence="1">20NA77.5</strain>
    </source>
</reference>